<dbReference type="InterPro" id="IPR006162">
    <property type="entry name" value="Ppantetheine_attach_site"/>
</dbReference>
<dbReference type="SUPFAM" id="SSF47336">
    <property type="entry name" value="ACP-like"/>
    <property type="match status" value="1"/>
</dbReference>
<dbReference type="GO" id="GO:0005737">
    <property type="term" value="C:cytoplasm"/>
    <property type="evidence" value="ECO:0007669"/>
    <property type="project" value="TreeGrafter"/>
</dbReference>
<dbReference type="AlphaFoldDB" id="A0A7V5LK24"/>
<dbReference type="Gene3D" id="3.40.50.720">
    <property type="entry name" value="NAD(P)-binding Rossmann-like Domain"/>
    <property type="match status" value="1"/>
</dbReference>
<dbReference type="PANTHER" id="PTHR43775:SF37">
    <property type="entry name" value="SI:DKEY-61P9.11"/>
    <property type="match status" value="1"/>
</dbReference>
<keyword evidence="3" id="KW-0597">Phosphoprotein</keyword>
<dbReference type="Pfam" id="PF08659">
    <property type="entry name" value="KR"/>
    <property type="match status" value="1"/>
</dbReference>
<dbReference type="FunFam" id="1.10.1200.10:FF:000005">
    <property type="entry name" value="Nonribosomal peptide synthetase 1"/>
    <property type="match status" value="1"/>
</dbReference>
<dbReference type="PROSITE" id="PS00012">
    <property type="entry name" value="PHOSPHOPANTETHEINE"/>
    <property type="match status" value="1"/>
</dbReference>
<keyword evidence="2" id="KW-0596">Phosphopantetheine</keyword>
<name>A0A7V5LK24_CALAY</name>
<dbReference type="InterPro" id="IPR050091">
    <property type="entry name" value="PKS_NRPS_Biosynth_Enz"/>
</dbReference>
<evidence type="ECO:0000256" key="3">
    <source>
        <dbReference type="ARBA" id="ARBA00022553"/>
    </source>
</evidence>
<comment type="caution">
    <text evidence="5">The sequence shown here is derived from an EMBL/GenBank/DDBJ whole genome shotgun (WGS) entry which is preliminary data.</text>
</comment>
<dbReference type="InterPro" id="IPR013968">
    <property type="entry name" value="PKS_KR"/>
</dbReference>
<dbReference type="GO" id="GO:0004312">
    <property type="term" value="F:fatty acid synthase activity"/>
    <property type="evidence" value="ECO:0007669"/>
    <property type="project" value="TreeGrafter"/>
</dbReference>
<dbReference type="Proteomes" id="UP000886111">
    <property type="component" value="Unassembled WGS sequence"/>
</dbReference>
<dbReference type="PANTHER" id="PTHR43775">
    <property type="entry name" value="FATTY ACID SYNTHASE"/>
    <property type="match status" value="1"/>
</dbReference>
<organism evidence="5">
    <name type="scientific">Caldithrix abyssi</name>
    <dbReference type="NCBI Taxonomy" id="187145"/>
    <lineage>
        <taxon>Bacteria</taxon>
        <taxon>Pseudomonadati</taxon>
        <taxon>Calditrichota</taxon>
        <taxon>Calditrichia</taxon>
        <taxon>Calditrichales</taxon>
        <taxon>Calditrichaceae</taxon>
        <taxon>Caldithrix</taxon>
    </lineage>
</organism>
<sequence length="409" mass="45924">NPLSGYLKQDGHYLITGGLGRIGLNLARYLSQKAKARLTLLEVVDFPEEQKWAQWLNEHDEHDATSKKIKILQQIKQNGSQILILKSDITDQQSVTQAIETAEKHFGSLNGVIHAAGLVGEQAFKPIPELTREDLLQQLGPKLEGALNLRRALHKKTLDFVLLQSSISSILGGFGFGAYAAANAGLDALIYLQNQDENNNWLSINWDGWNFAETLPSENQEQMEVARLALTPEEGMAAFERIFANPGFGQLVVSTGNLQKRLERWVKGLQREESVAEQEKPMHDRPELPYEFIEPQHELQEKIAVVWRKLLGIQNIGINDNFFDLGGNSLMGTQLISELRSTFQVELPLRALFEDPTISGVAKIIEQETTQKEAAPVDQVSNLLEQLKSMSDEQAAELLRQKKKQDEQE</sequence>
<dbReference type="PROSITE" id="PS50075">
    <property type="entry name" value="CARRIER"/>
    <property type="match status" value="1"/>
</dbReference>
<dbReference type="InterPro" id="IPR029058">
    <property type="entry name" value="AB_hydrolase_fold"/>
</dbReference>
<evidence type="ECO:0000259" key="4">
    <source>
        <dbReference type="PROSITE" id="PS50075"/>
    </source>
</evidence>
<dbReference type="Pfam" id="PF00550">
    <property type="entry name" value="PP-binding"/>
    <property type="match status" value="1"/>
</dbReference>
<feature type="domain" description="Carrier" evidence="4">
    <location>
        <begin position="294"/>
        <end position="369"/>
    </location>
</feature>
<evidence type="ECO:0000256" key="1">
    <source>
        <dbReference type="ARBA" id="ARBA00001957"/>
    </source>
</evidence>
<dbReference type="Gene3D" id="3.40.50.1820">
    <property type="entry name" value="alpha/beta hydrolase"/>
    <property type="match status" value="1"/>
</dbReference>
<comment type="cofactor">
    <cofactor evidence="1">
        <name>pantetheine 4'-phosphate</name>
        <dbReference type="ChEBI" id="CHEBI:47942"/>
    </cofactor>
</comment>
<dbReference type="InterPro" id="IPR009081">
    <property type="entry name" value="PP-bd_ACP"/>
</dbReference>
<protein>
    <submittedName>
        <fullName evidence="5">SDR family NAD(P)-dependent oxidoreductase</fullName>
    </submittedName>
</protein>
<dbReference type="GO" id="GO:0071770">
    <property type="term" value="P:DIM/DIP cell wall layer assembly"/>
    <property type="evidence" value="ECO:0007669"/>
    <property type="project" value="TreeGrafter"/>
</dbReference>
<dbReference type="InterPro" id="IPR036291">
    <property type="entry name" value="NAD(P)-bd_dom_sf"/>
</dbReference>
<dbReference type="GO" id="GO:0031177">
    <property type="term" value="F:phosphopantetheine binding"/>
    <property type="evidence" value="ECO:0007669"/>
    <property type="project" value="InterPro"/>
</dbReference>
<proteinExistence type="predicted"/>
<reference evidence="5" key="1">
    <citation type="journal article" date="2020" name="mSystems">
        <title>Genome- and Community-Level Interaction Insights into Carbon Utilization and Element Cycling Functions of Hydrothermarchaeota in Hydrothermal Sediment.</title>
        <authorList>
            <person name="Zhou Z."/>
            <person name="Liu Y."/>
            <person name="Xu W."/>
            <person name="Pan J."/>
            <person name="Luo Z.H."/>
            <person name="Li M."/>
        </authorList>
    </citation>
    <scope>NUCLEOTIDE SEQUENCE [LARGE SCALE GENOMIC DNA]</scope>
    <source>
        <strain evidence="5">HyVt-76</strain>
    </source>
</reference>
<dbReference type="EMBL" id="DRTD01000539">
    <property type="protein sequence ID" value="HHE55570.1"/>
    <property type="molecule type" value="Genomic_DNA"/>
</dbReference>
<gene>
    <name evidence="5" type="ORF">ENL21_07290</name>
</gene>
<dbReference type="SMART" id="SM00822">
    <property type="entry name" value="PKS_KR"/>
    <property type="match status" value="1"/>
</dbReference>
<dbReference type="SUPFAM" id="SSF51735">
    <property type="entry name" value="NAD(P)-binding Rossmann-fold domains"/>
    <property type="match status" value="1"/>
</dbReference>
<evidence type="ECO:0000256" key="2">
    <source>
        <dbReference type="ARBA" id="ARBA00022450"/>
    </source>
</evidence>
<feature type="non-terminal residue" evidence="5">
    <location>
        <position position="1"/>
    </location>
</feature>
<accession>A0A7V5LK24</accession>
<dbReference type="GO" id="GO:0006633">
    <property type="term" value="P:fatty acid biosynthetic process"/>
    <property type="evidence" value="ECO:0007669"/>
    <property type="project" value="TreeGrafter"/>
</dbReference>
<dbReference type="InterPro" id="IPR036736">
    <property type="entry name" value="ACP-like_sf"/>
</dbReference>
<dbReference type="GO" id="GO:0005886">
    <property type="term" value="C:plasma membrane"/>
    <property type="evidence" value="ECO:0007669"/>
    <property type="project" value="TreeGrafter"/>
</dbReference>
<dbReference type="InterPro" id="IPR020806">
    <property type="entry name" value="PKS_PP-bd"/>
</dbReference>
<dbReference type="SMART" id="SM00823">
    <property type="entry name" value="PKS_PP"/>
    <property type="match status" value="1"/>
</dbReference>
<dbReference type="InterPro" id="IPR057326">
    <property type="entry name" value="KR_dom"/>
</dbReference>
<evidence type="ECO:0000313" key="5">
    <source>
        <dbReference type="EMBL" id="HHE55570.1"/>
    </source>
</evidence>